<keyword evidence="2" id="KW-0812">Transmembrane</keyword>
<proteinExistence type="predicted"/>
<sequence length="155" mass="16464">MTSQDDSMAVDSSNEQSPNRNVIIIDNSGSSYPPSSSQSMSTNSAATVLELENPAGLSGDVQADLQRHVAEREAPPFWLSPAPAGRNIEVANEPHTPEDPPMDDVINYSLASGGEITLQVDAPALFVEGKQVLGLLVSLIVFASIVTGHFLWMTS</sequence>
<dbReference type="AlphaFoldDB" id="A0A0D0AQK5"/>
<dbReference type="EMBL" id="KN834840">
    <property type="protein sequence ID" value="KIK52620.1"/>
    <property type="molecule type" value="Genomic_DNA"/>
</dbReference>
<organism evidence="3 4">
    <name type="scientific">Collybiopsis luxurians FD-317 M1</name>
    <dbReference type="NCBI Taxonomy" id="944289"/>
    <lineage>
        <taxon>Eukaryota</taxon>
        <taxon>Fungi</taxon>
        <taxon>Dikarya</taxon>
        <taxon>Basidiomycota</taxon>
        <taxon>Agaricomycotina</taxon>
        <taxon>Agaricomycetes</taxon>
        <taxon>Agaricomycetidae</taxon>
        <taxon>Agaricales</taxon>
        <taxon>Marasmiineae</taxon>
        <taxon>Omphalotaceae</taxon>
        <taxon>Collybiopsis</taxon>
        <taxon>Collybiopsis luxurians</taxon>
    </lineage>
</organism>
<name>A0A0D0AQK5_9AGAR</name>
<keyword evidence="2" id="KW-0472">Membrane</keyword>
<evidence type="ECO:0000256" key="2">
    <source>
        <dbReference type="SAM" id="Phobius"/>
    </source>
</evidence>
<feature type="region of interest" description="Disordered" evidence="1">
    <location>
        <begin position="75"/>
        <end position="101"/>
    </location>
</feature>
<dbReference type="HOGENOM" id="CLU_1695683_0_0_1"/>
<gene>
    <name evidence="3" type="ORF">GYMLUDRAFT_251106</name>
</gene>
<accession>A0A0D0AQK5</accession>
<feature type="region of interest" description="Disordered" evidence="1">
    <location>
        <begin position="1"/>
        <end position="45"/>
    </location>
</feature>
<evidence type="ECO:0000313" key="3">
    <source>
        <dbReference type="EMBL" id="KIK52620.1"/>
    </source>
</evidence>
<feature type="compositionally biased region" description="Polar residues" evidence="1">
    <location>
        <begin position="1"/>
        <end position="20"/>
    </location>
</feature>
<protein>
    <submittedName>
        <fullName evidence="3">Uncharacterized protein</fullName>
    </submittedName>
</protein>
<reference evidence="3 4" key="1">
    <citation type="submission" date="2014-04" db="EMBL/GenBank/DDBJ databases">
        <title>Evolutionary Origins and Diversification of the Mycorrhizal Mutualists.</title>
        <authorList>
            <consortium name="DOE Joint Genome Institute"/>
            <consortium name="Mycorrhizal Genomics Consortium"/>
            <person name="Kohler A."/>
            <person name="Kuo A."/>
            <person name="Nagy L.G."/>
            <person name="Floudas D."/>
            <person name="Copeland A."/>
            <person name="Barry K.W."/>
            <person name="Cichocki N."/>
            <person name="Veneault-Fourrey C."/>
            <person name="LaButti K."/>
            <person name="Lindquist E.A."/>
            <person name="Lipzen A."/>
            <person name="Lundell T."/>
            <person name="Morin E."/>
            <person name="Murat C."/>
            <person name="Riley R."/>
            <person name="Ohm R."/>
            <person name="Sun H."/>
            <person name="Tunlid A."/>
            <person name="Henrissat B."/>
            <person name="Grigoriev I.V."/>
            <person name="Hibbett D.S."/>
            <person name="Martin F."/>
        </authorList>
    </citation>
    <scope>NUCLEOTIDE SEQUENCE [LARGE SCALE GENOMIC DNA]</scope>
    <source>
        <strain evidence="3 4">FD-317 M1</strain>
    </source>
</reference>
<evidence type="ECO:0000256" key="1">
    <source>
        <dbReference type="SAM" id="MobiDB-lite"/>
    </source>
</evidence>
<evidence type="ECO:0000313" key="4">
    <source>
        <dbReference type="Proteomes" id="UP000053593"/>
    </source>
</evidence>
<dbReference type="Proteomes" id="UP000053593">
    <property type="component" value="Unassembled WGS sequence"/>
</dbReference>
<keyword evidence="2" id="KW-1133">Transmembrane helix</keyword>
<feature type="transmembrane region" description="Helical" evidence="2">
    <location>
        <begin position="132"/>
        <end position="152"/>
    </location>
</feature>
<keyword evidence="4" id="KW-1185">Reference proteome</keyword>
<feature type="compositionally biased region" description="Low complexity" evidence="1">
    <location>
        <begin position="28"/>
        <end position="44"/>
    </location>
</feature>